<protein>
    <recommendedName>
        <fullName evidence="1">Homing endonuclease LAGLIDADG domain-containing protein</fullName>
    </recommendedName>
</protein>
<dbReference type="GO" id="GO:0004519">
    <property type="term" value="F:endonuclease activity"/>
    <property type="evidence" value="ECO:0007669"/>
    <property type="project" value="InterPro"/>
</dbReference>
<dbReference type="InterPro" id="IPR027434">
    <property type="entry name" value="Homing_endonucl"/>
</dbReference>
<evidence type="ECO:0000313" key="2">
    <source>
        <dbReference type="EMBL" id="QCW06836.1"/>
    </source>
</evidence>
<dbReference type="InterPro" id="IPR004860">
    <property type="entry name" value="LAGLIDADG_dom"/>
</dbReference>
<keyword evidence="2" id="KW-0496">Mitochondrion</keyword>
<dbReference type="GeneID" id="40512589"/>
<reference evidence="2" key="1">
    <citation type="submission" date="2019-04" db="EMBL/GenBank/DDBJ databases">
        <authorList>
            <person name="Yu Z."/>
            <person name="Deng C."/>
        </authorList>
    </citation>
    <scope>NUCLEOTIDE SEQUENCE</scope>
</reference>
<dbReference type="InterPro" id="IPR003647">
    <property type="entry name" value="Intron_nuc_1_rpt"/>
</dbReference>
<geneLocation type="mitochondrion" evidence="2"/>
<dbReference type="Gene3D" id="3.10.28.10">
    <property type="entry name" value="Homing endonucleases"/>
    <property type="match status" value="2"/>
</dbReference>
<dbReference type="GO" id="GO:0005739">
    <property type="term" value="C:mitochondrion"/>
    <property type="evidence" value="ECO:0007669"/>
    <property type="project" value="UniProtKB-ARBA"/>
</dbReference>
<dbReference type="PANTHER" id="PTHR36181">
    <property type="entry name" value="INTRON-ENCODED ENDONUCLEASE AI3-RELATED"/>
    <property type="match status" value="1"/>
</dbReference>
<sequence length="440" mass="50763">MNFKMGFYKFSTTLPSYELVSSIPKGKNGDKFTENEPNSSDKEYFSFLNWFVGFTDAEGNFLISLDRGYIRFRFKISMHIDNLKALNNIKSKLNVGNVTIEESRNRCSFVVQDFTEIRDVICPIFIQFPLLTSKRLDFHDFYQAVQIKNKKYLSDADKDKIMYLKNGMNSQREIFKNISINSQIKVNSEWFIGFLEGEGTFGIKTGSSMYLQVAQKNTSIECINGIIAFLTTLKSNLPEHSKILPLNVVSSINTKTNVVSLVVSSVDALYYYILPLLDNSKMYTFKEMDFKLWRIALILKIHGYYYLPEGKKLFLDISEVLNKRYSTESIENLDKIIADIFNRYQSLLLIDPPFKIEDNIPHVNNVKKFNMENRSNIPKTIFIYEDGKLVKGSPFNSYSSAHKALGLKSSSNTCNRYIDTNRLYKSKYIFTSYPLSSTKG</sequence>
<dbReference type="Pfam" id="PF00961">
    <property type="entry name" value="LAGLIDADG_1"/>
    <property type="match status" value="2"/>
</dbReference>
<feature type="domain" description="Homing endonuclease LAGLIDADG" evidence="1">
    <location>
        <begin position="192"/>
        <end position="296"/>
    </location>
</feature>
<evidence type="ECO:0000259" key="1">
    <source>
        <dbReference type="Pfam" id="PF00961"/>
    </source>
</evidence>
<dbReference type="SMART" id="SM00497">
    <property type="entry name" value="IENR1"/>
    <property type="match status" value="1"/>
</dbReference>
<dbReference type="PANTHER" id="PTHR36181:SF2">
    <property type="entry name" value="INTRON-ENCODED ENDONUCLEASE AI3-RELATED"/>
    <property type="match status" value="1"/>
</dbReference>
<proteinExistence type="predicted"/>
<dbReference type="EMBL" id="MK820634">
    <property type="protein sequence ID" value="QCW06836.1"/>
    <property type="molecule type" value="Genomic_DNA"/>
</dbReference>
<organism evidence="2">
    <name type="scientific">Dactylella tenuis</name>
    <dbReference type="NCBI Taxonomy" id="383872"/>
    <lineage>
        <taxon>Eukaryota</taxon>
        <taxon>Fungi</taxon>
        <taxon>Dikarya</taxon>
        <taxon>Ascomycota</taxon>
        <taxon>Pezizomycotina</taxon>
        <taxon>Orbiliomycetes</taxon>
        <taxon>Orbiliales</taxon>
        <taxon>Orbiliaceae</taxon>
        <taxon>Dactylella</taxon>
    </lineage>
</organism>
<accession>A0A4Y5MZL7</accession>
<dbReference type="RefSeq" id="YP_009663699.1">
    <property type="nucleotide sequence ID" value="NC_042947.1"/>
</dbReference>
<name>A0A4Y5MZL7_9PEZI</name>
<feature type="domain" description="Homing endonuclease LAGLIDADG" evidence="1">
    <location>
        <begin position="52"/>
        <end position="145"/>
    </location>
</feature>
<gene>
    <name evidence="2" type="primary">orf440</name>
</gene>
<dbReference type="InterPro" id="IPR051289">
    <property type="entry name" value="LAGLIDADG_Endonuclease"/>
</dbReference>
<dbReference type="AlphaFoldDB" id="A0A4Y5MZL7"/>
<dbReference type="SUPFAM" id="SSF55608">
    <property type="entry name" value="Homing endonucleases"/>
    <property type="match status" value="2"/>
</dbReference>